<keyword evidence="3" id="KW-1185">Reference proteome</keyword>
<dbReference type="AlphaFoldDB" id="A0A919NBK1"/>
<evidence type="ECO:0000313" key="2">
    <source>
        <dbReference type="EMBL" id="GIF08149.1"/>
    </source>
</evidence>
<evidence type="ECO:0000313" key="3">
    <source>
        <dbReference type="Proteomes" id="UP000629619"/>
    </source>
</evidence>
<comment type="caution">
    <text evidence="2">The sequence shown here is derived from an EMBL/GenBank/DDBJ whole genome shotgun (WGS) entry which is preliminary data.</text>
</comment>
<protein>
    <submittedName>
        <fullName evidence="2">Uncharacterized protein</fullName>
    </submittedName>
</protein>
<gene>
    <name evidence="2" type="ORF">Asi03nite_56870</name>
</gene>
<accession>A0A919NBK1</accession>
<name>A0A919NBK1_9ACTN</name>
<feature type="region of interest" description="Disordered" evidence="1">
    <location>
        <begin position="1"/>
        <end position="30"/>
    </location>
</feature>
<dbReference type="EMBL" id="BOMW01000059">
    <property type="protein sequence ID" value="GIF08149.1"/>
    <property type="molecule type" value="Genomic_DNA"/>
</dbReference>
<sequence length="104" mass="11160">MARRAEGGREVSHGWMGDISGRGRGKPTGMTDETIVAVRQASFAYAEAVRTTQRFFDRIEDPTDPAVLAEYAALAEQEKEANDTRLDAIAAAGFGVPSIDQTAS</sequence>
<reference evidence="2" key="1">
    <citation type="submission" date="2021-01" db="EMBL/GenBank/DDBJ databases">
        <title>Whole genome shotgun sequence of Actinoplanes siamensis NBRC 109076.</title>
        <authorList>
            <person name="Komaki H."/>
            <person name="Tamura T."/>
        </authorList>
    </citation>
    <scope>NUCLEOTIDE SEQUENCE</scope>
    <source>
        <strain evidence="2">NBRC 109076</strain>
    </source>
</reference>
<feature type="compositionally biased region" description="Basic and acidic residues" evidence="1">
    <location>
        <begin position="1"/>
        <end position="12"/>
    </location>
</feature>
<dbReference type="Proteomes" id="UP000629619">
    <property type="component" value="Unassembled WGS sequence"/>
</dbReference>
<proteinExistence type="predicted"/>
<evidence type="ECO:0000256" key="1">
    <source>
        <dbReference type="SAM" id="MobiDB-lite"/>
    </source>
</evidence>
<organism evidence="2 3">
    <name type="scientific">Actinoplanes siamensis</name>
    <dbReference type="NCBI Taxonomy" id="1223317"/>
    <lineage>
        <taxon>Bacteria</taxon>
        <taxon>Bacillati</taxon>
        <taxon>Actinomycetota</taxon>
        <taxon>Actinomycetes</taxon>
        <taxon>Micromonosporales</taxon>
        <taxon>Micromonosporaceae</taxon>
        <taxon>Actinoplanes</taxon>
    </lineage>
</organism>